<accession>A0ABW5C5I6</accession>
<evidence type="ECO:0000313" key="2">
    <source>
        <dbReference type="Proteomes" id="UP001597318"/>
    </source>
</evidence>
<name>A0ABW5C5I6_9BACI</name>
<keyword evidence="2" id="KW-1185">Reference proteome</keyword>
<proteinExistence type="predicted"/>
<organism evidence="1 2">
    <name type="scientific">Metabacillus endolithicus</name>
    <dbReference type="NCBI Taxonomy" id="1535204"/>
    <lineage>
        <taxon>Bacteria</taxon>
        <taxon>Bacillati</taxon>
        <taxon>Bacillota</taxon>
        <taxon>Bacilli</taxon>
        <taxon>Bacillales</taxon>
        <taxon>Bacillaceae</taxon>
        <taxon>Metabacillus</taxon>
    </lineage>
</organism>
<dbReference type="RefSeq" id="WP_247347314.1">
    <property type="nucleotide sequence ID" value="NZ_CP095551.1"/>
</dbReference>
<comment type="caution">
    <text evidence="1">The sequence shown here is derived from an EMBL/GenBank/DDBJ whole genome shotgun (WGS) entry which is preliminary data.</text>
</comment>
<dbReference type="EMBL" id="JBHUIK010000007">
    <property type="protein sequence ID" value="MFD2216366.1"/>
    <property type="molecule type" value="Genomic_DNA"/>
</dbReference>
<evidence type="ECO:0000313" key="1">
    <source>
        <dbReference type="EMBL" id="MFD2216366.1"/>
    </source>
</evidence>
<sequence>MELIESLELNDFISIPVLLTIQGKEEEDKPAWMEKVVQRVELCPDGTHIRLYFDSLHFIAFPKDSVVSRKENTWSAFDQETFLTYLMEKKGEDSHD</sequence>
<protein>
    <submittedName>
        <fullName evidence="1">Uncharacterized protein</fullName>
    </submittedName>
</protein>
<reference evidence="2" key="1">
    <citation type="journal article" date="2019" name="Int. J. Syst. Evol. Microbiol.">
        <title>The Global Catalogue of Microorganisms (GCM) 10K type strain sequencing project: providing services to taxonomists for standard genome sequencing and annotation.</title>
        <authorList>
            <consortium name="The Broad Institute Genomics Platform"/>
            <consortium name="The Broad Institute Genome Sequencing Center for Infectious Disease"/>
            <person name="Wu L."/>
            <person name="Ma J."/>
        </authorList>
    </citation>
    <scope>NUCLEOTIDE SEQUENCE [LARGE SCALE GENOMIC DNA]</scope>
    <source>
        <strain evidence="2">CGMCC 1.15474</strain>
    </source>
</reference>
<gene>
    <name evidence="1" type="ORF">ACFSKK_22065</name>
</gene>
<dbReference type="Proteomes" id="UP001597318">
    <property type="component" value="Unassembled WGS sequence"/>
</dbReference>